<dbReference type="InterPro" id="IPR016966">
    <property type="entry name" value="Thiamin_pyrophosphokinase_euk"/>
</dbReference>
<dbReference type="Pfam" id="PF04263">
    <property type="entry name" value="TPK_catalytic"/>
    <property type="match status" value="1"/>
</dbReference>
<dbReference type="CDD" id="cd07995">
    <property type="entry name" value="TPK"/>
    <property type="match status" value="1"/>
</dbReference>
<dbReference type="GO" id="GO:0004788">
    <property type="term" value="F:thiamine diphosphokinase activity"/>
    <property type="evidence" value="ECO:0007669"/>
    <property type="project" value="UniProtKB-EC"/>
</dbReference>
<accession>A0ABR3X138</accession>
<protein>
    <recommendedName>
        <fullName evidence="7">Thiamine pyrophosphokinase</fullName>
        <ecNumber evidence="7">2.7.6.2</ecNumber>
    </recommendedName>
</protein>
<dbReference type="NCBIfam" id="TIGR01378">
    <property type="entry name" value="thi_PPkinase"/>
    <property type="match status" value="1"/>
</dbReference>
<dbReference type="InterPro" id="IPR007373">
    <property type="entry name" value="Thiamin_PyroPKinase_B1-bd"/>
</dbReference>
<evidence type="ECO:0000256" key="6">
    <source>
        <dbReference type="ARBA" id="ARBA00022840"/>
    </source>
</evidence>
<comment type="pathway">
    <text evidence="1 7">Cofactor biosynthesis; thiamine diphosphate biosynthesis; thiamine diphosphate from thiamine: step 1/1.</text>
</comment>
<dbReference type="Pfam" id="PF04265">
    <property type="entry name" value="TPK_B1_binding"/>
    <property type="match status" value="1"/>
</dbReference>
<feature type="domain" description="Thiamin pyrophosphokinase thiamin-binding" evidence="8">
    <location>
        <begin position="190"/>
        <end position="269"/>
    </location>
</feature>
<dbReference type="InterPro" id="IPR036759">
    <property type="entry name" value="TPK_catalytic_sf"/>
</dbReference>
<keyword evidence="4 7" id="KW-0547">Nucleotide-binding</keyword>
<dbReference type="PIRSF" id="PIRSF031057">
    <property type="entry name" value="Thiamin_pyrophosphokinase"/>
    <property type="match status" value="1"/>
</dbReference>
<dbReference type="InterPro" id="IPR036371">
    <property type="entry name" value="TPK_B1-bd_sf"/>
</dbReference>
<comment type="caution">
    <text evidence="9">The sequence shown here is derived from an EMBL/GenBank/DDBJ whole genome shotgun (WGS) entry which is preliminary data.</text>
</comment>
<dbReference type="PANTHER" id="PTHR13622">
    <property type="entry name" value="THIAMIN PYROPHOSPHOKINASE"/>
    <property type="match status" value="1"/>
</dbReference>
<evidence type="ECO:0000313" key="9">
    <source>
        <dbReference type="EMBL" id="KAL1869370.1"/>
    </source>
</evidence>
<dbReference type="InterPro" id="IPR006282">
    <property type="entry name" value="Thi_PPkinase"/>
</dbReference>
<dbReference type="SUPFAM" id="SSF63862">
    <property type="entry name" value="Thiamin pyrophosphokinase, substrate-binding domain"/>
    <property type="match status" value="1"/>
</dbReference>
<dbReference type="SMART" id="SM00983">
    <property type="entry name" value="TPK_B1_binding"/>
    <property type="match status" value="1"/>
</dbReference>
<dbReference type="InterPro" id="IPR007371">
    <property type="entry name" value="TPK_catalytic"/>
</dbReference>
<dbReference type="Proteomes" id="UP001583177">
    <property type="component" value="Unassembled WGS sequence"/>
</dbReference>
<evidence type="ECO:0000313" key="10">
    <source>
        <dbReference type="Proteomes" id="UP001583177"/>
    </source>
</evidence>
<sequence>MADPTDWHPARILQARAEGQDGTKTPGSPNSFTLIILNQPLRDVPTLTTLWKNLDGGANRLLDVRQSHDGDSDFDNLDAIIGDLDSLTTEARQYFTSRARPAKVIHEPEQYSTDFGKAVRWIRASSASSLDGETIAPARDIVAMGGLGGRVDQGLSQLHHLYLFQTSPNYSEGRLFLVSGESVTFLLKSGKHRIHVRERDGTGTGATRDPDVFDKYAGIIPVKEPSVITLRGFEWDVTGWETEFGGQMSTSNHVLPETEVVEVETTRDVLFTIALKR</sequence>
<evidence type="ECO:0000256" key="5">
    <source>
        <dbReference type="ARBA" id="ARBA00022777"/>
    </source>
</evidence>
<keyword evidence="6 7" id="KW-0067">ATP-binding</keyword>
<keyword evidence="3 7" id="KW-0808">Transferase</keyword>
<reference evidence="9 10" key="1">
    <citation type="journal article" date="2024" name="IMA Fungus">
        <title>IMA Genome - F19 : A genome assembly and annotation guide to empower mycologists, including annotated draft genome sequences of Ceratocystis pirilliformis, Diaporthe australafricana, Fusarium ophioides, Paecilomyces lecythidis, and Sporothrix stenoceras.</title>
        <authorList>
            <person name="Aylward J."/>
            <person name="Wilson A.M."/>
            <person name="Visagie C.M."/>
            <person name="Spraker J."/>
            <person name="Barnes I."/>
            <person name="Buitendag C."/>
            <person name="Ceriani C."/>
            <person name="Del Mar Angel L."/>
            <person name="du Plessis D."/>
            <person name="Fuchs T."/>
            <person name="Gasser K."/>
            <person name="Kramer D."/>
            <person name="Li W."/>
            <person name="Munsamy K."/>
            <person name="Piso A."/>
            <person name="Price J.L."/>
            <person name="Sonnekus B."/>
            <person name="Thomas C."/>
            <person name="van der Nest A."/>
            <person name="van Dijk A."/>
            <person name="van Heerden A."/>
            <person name="van Vuuren N."/>
            <person name="Yilmaz N."/>
            <person name="Duong T.A."/>
            <person name="van der Merwe N.A."/>
            <person name="Wingfield M.J."/>
            <person name="Wingfield B.D."/>
        </authorList>
    </citation>
    <scope>NUCLEOTIDE SEQUENCE [LARGE SCALE GENOMIC DNA]</scope>
    <source>
        <strain evidence="9 10">CMW 18300</strain>
    </source>
</reference>
<dbReference type="EMBL" id="JAWRVE010000041">
    <property type="protein sequence ID" value="KAL1869370.1"/>
    <property type="molecule type" value="Genomic_DNA"/>
</dbReference>
<evidence type="ECO:0000256" key="1">
    <source>
        <dbReference type="ARBA" id="ARBA00005078"/>
    </source>
</evidence>
<gene>
    <name evidence="9" type="primary">THI80</name>
    <name evidence="9" type="ORF">Daus18300_005582</name>
</gene>
<name>A0ABR3X138_9PEZI</name>
<dbReference type="EC" id="2.7.6.2" evidence="7"/>
<dbReference type="Gene3D" id="3.40.50.10240">
    <property type="entry name" value="Thiamin pyrophosphokinase, catalytic domain"/>
    <property type="match status" value="1"/>
</dbReference>
<organism evidence="9 10">
    <name type="scientific">Diaporthe australafricana</name>
    <dbReference type="NCBI Taxonomy" id="127596"/>
    <lineage>
        <taxon>Eukaryota</taxon>
        <taxon>Fungi</taxon>
        <taxon>Dikarya</taxon>
        <taxon>Ascomycota</taxon>
        <taxon>Pezizomycotina</taxon>
        <taxon>Sordariomycetes</taxon>
        <taxon>Sordariomycetidae</taxon>
        <taxon>Diaporthales</taxon>
        <taxon>Diaporthaceae</taxon>
        <taxon>Diaporthe</taxon>
    </lineage>
</organism>
<proteinExistence type="inferred from homology"/>
<comment type="catalytic activity">
    <reaction evidence="7">
        <text>thiamine + ATP = thiamine diphosphate + AMP + H(+)</text>
        <dbReference type="Rhea" id="RHEA:11576"/>
        <dbReference type="ChEBI" id="CHEBI:15378"/>
        <dbReference type="ChEBI" id="CHEBI:18385"/>
        <dbReference type="ChEBI" id="CHEBI:30616"/>
        <dbReference type="ChEBI" id="CHEBI:58937"/>
        <dbReference type="ChEBI" id="CHEBI:456215"/>
    </reaction>
</comment>
<keyword evidence="5 7" id="KW-0418">Kinase</keyword>
<dbReference type="PANTHER" id="PTHR13622:SF8">
    <property type="entry name" value="THIAMIN PYROPHOSPHOKINASE 1"/>
    <property type="match status" value="1"/>
</dbReference>
<evidence type="ECO:0000256" key="7">
    <source>
        <dbReference type="PIRNR" id="PIRNR031057"/>
    </source>
</evidence>
<evidence type="ECO:0000256" key="2">
    <source>
        <dbReference type="ARBA" id="ARBA00006785"/>
    </source>
</evidence>
<evidence type="ECO:0000256" key="3">
    <source>
        <dbReference type="ARBA" id="ARBA00022679"/>
    </source>
</evidence>
<comment type="similarity">
    <text evidence="2 7">Belongs to the thiamine pyrophosphokinase family.</text>
</comment>
<keyword evidence="10" id="KW-1185">Reference proteome</keyword>
<evidence type="ECO:0000259" key="8">
    <source>
        <dbReference type="SMART" id="SM00983"/>
    </source>
</evidence>
<evidence type="ECO:0000256" key="4">
    <source>
        <dbReference type="ARBA" id="ARBA00022741"/>
    </source>
</evidence>
<dbReference type="SUPFAM" id="SSF63999">
    <property type="entry name" value="Thiamin pyrophosphokinase, catalytic domain"/>
    <property type="match status" value="1"/>
</dbReference>